<comment type="similarity">
    <text evidence="2">Belongs to the monovalent cation:proton antiporter 2 (CPA2) transporter (TC 2.A.37) family.</text>
</comment>
<keyword evidence="4" id="KW-0050">Antiport</keyword>
<evidence type="ECO:0000256" key="11">
    <source>
        <dbReference type="SAM" id="Phobius"/>
    </source>
</evidence>
<reference evidence="14 15" key="1">
    <citation type="submission" date="2017-05" db="EMBL/GenBank/DDBJ databases">
        <title>Vagococcus spp. assemblies.</title>
        <authorList>
            <person name="Gulvik C.A."/>
        </authorList>
    </citation>
    <scope>NUCLEOTIDE SEQUENCE [LARGE SCALE GENOMIC DNA]</scope>
    <source>
        <strain evidence="14 15">NCFB 2497</strain>
    </source>
</reference>
<dbReference type="Pfam" id="PF00999">
    <property type="entry name" value="Na_H_Exchanger"/>
    <property type="match status" value="1"/>
</dbReference>
<feature type="transmembrane region" description="Helical" evidence="11">
    <location>
        <begin position="353"/>
        <end position="372"/>
    </location>
</feature>
<accession>A0A369AWC9</accession>
<dbReference type="GO" id="GO:0016020">
    <property type="term" value="C:membrane"/>
    <property type="evidence" value="ECO:0007669"/>
    <property type="project" value="UniProtKB-SubCell"/>
</dbReference>
<gene>
    <name evidence="14" type="ORF">CBF32_06675</name>
    <name evidence="13" type="ORF">HED35_02095</name>
</gene>
<dbReference type="PANTHER" id="PTHR43562:SF3">
    <property type="entry name" value="SODIUM ION_PROTON EXCHANGER (EUROFUNG)"/>
    <property type="match status" value="1"/>
</dbReference>
<dbReference type="Proteomes" id="UP000288197">
    <property type="component" value="Unassembled WGS sequence"/>
</dbReference>
<evidence type="ECO:0000313" key="15">
    <source>
        <dbReference type="Proteomes" id="UP000288197"/>
    </source>
</evidence>
<evidence type="ECO:0000313" key="13">
    <source>
        <dbReference type="EMBL" id="NKC66870.1"/>
    </source>
</evidence>
<dbReference type="OrthoDB" id="9793589at2"/>
<feature type="transmembrane region" description="Helical" evidence="11">
    <location>
        <begin position="218"/>
        <end position="244"/>
    </location>
</feature>
<keyword evidence="6 11" id="KW-1133">Transmembrane helix</keyword>
<dbReference type="GO" id="GO:0006814">
    <property type="term" value="P:sodium ion transport"/>
    <property type="evidence" value="ECO:0007669"/>
    <property type="project" value="UniProtKB-KW"/>
</dbReference>
<feature type="domain" description="Cation/H+ exchanger transmembrane" evidence="12">
    <location>
        <begin position="12"/>
        <end position="376"/>
    </location>
</feature>
<feature type="transmembrane region" description="Helical" evidence="11">
    <location>
        <begin position="55"/>
        <end position="72"/>
    </location>
</feature>
<comment type="caution">
    <text evidence="13">The sequence shown here is derived from an EMBL/GenBank/DDBJ whole genome shotgun (WGS) entry which is preliminary data.</text>
</comment>
<evidence type="ECO:0000256" key="5">
    <source>
        <dbReference type="ARBA" id="ARBA00022692"/>
    </source>
</evidence>
<evidence type="ECO:0000256" key="6">
    <source>
        <dbReference type="ARBA" id="ARBA00022989"/>
    </source>
</evidence>
<dbReference type="EMBL" id="JAAVMB010000001">
    <property type="protein sequence ID" value="NKC66870.1"/>
    <property type="molecule type" value="Genomic_DNA"/>
</dbReference>
<dbReference type="AlphaFoldDB" id="A0A369AWC9"/>
<evidence type="ECO:0000313" key="16">
    <source>
        <dbReference type="Proteomes" id="UP000521358"/>
    </source>
</evidence>
<evidence type="ECO:0000313" key="14">
    <source>
        <dbReference type="EMBL" id="RSU02265.1"/>
    </source>
</evidence>
<dbReference type="Proteomes" id="UP000521358">
    <property type="component" value="Unassembled WGS sequence"/>
</dbReference>
<dbReference type="InterPro" id="IPR038770">
    <property type="entry name" value="Na+/solute_symporter_sf"/>
</dbReference>
<proteinExistence type="inferred from homology"/>
<evidence type="ECO:0000256" key="7">
    <source>
        <dbReference type="ARBA" id="ARBA00023053"/>
    </source>
</evidence>
<dbReference type="GO" id="GO:1902600">
    <property type="term" value="P:proton transmembrane transport"/>
    <property type="evidence" value="ECO:0007669"/>
    <property type="project" value="InterPro"/>
</dbReference>
<evidence type="ECO:0000256" key="2">
    <source>
        <dbReference type="ARBA" id="ARBA00005551"/>
    </source>
</evidence>
<keyword evidence="5 11" id="KW-0812">Transmembrane</keyword>
<evidence type="ECO:0000256" key="1">
    <source>
        <dbReference type="ARBA" id="ARBA00004141"/>
    </source>
</evidence>
<evidence type="ECO:0000256" key="10">
    <source>
        <dbReference type="ARBA" id="ARBA00023201"/>
    </source>
</evidence>
<dbReference type="Gene3D" id="1.20.1530.20">
    <property type="match status" value="1"/>
</dbReference>
<evidence type="ECO:0000256" key="8">
    <source>
        <dbReference type="ARBA" id="ARBA00023065"/>
    </source>
</evidence>
<keyword evidence="9 11" id="KW-0472">Membrane</keyword>
<dbReference type="EMBL" id="NGJX01000005">
    <property type="protein sequence ID" value="RSU02265.1"/>
    <property type="molecule type" value="Genomic_DNA"/>
</dbReference>
<dbReference type="GeneID" id="63146334"/>
<keyword evidence="8" id="KW-0406">Ion transport</keyword>
<dbReference type="PANTHER" id="PTHR43562">
    <property type="entry name" value="NAPA-TYPE SODIUM/HYDROGEN ANTIPORTER"/>
    <property type="match status" value="1"/>
</dbReference>
<feature type="transmembrane region" description="Helical" evidence="11">
    <location>
        <begin position="114"/>
        <end position="132"/>
    </location>
</feature>
<reference evidence="13 16" key="2">
    <citation type="submission" date="2020-03" db="EMBL/GenBank/DDBJ databases">
        <title>Bacterial samples isolated from urine from healthy bovine heifers (Gyr breed).</title>
        <authorList>
            <person name="Giannattasio-Ferraz S."/>
            <person name="Maskeri L."/>
            <person name="Penido A."/>
            <person name="Barbosa-Stancioli E.F."/>
            <person name="Putonti C."/>
        </authorList>
    </citation>
    <scope>NUCLEOTIDE SEQUENCE [LARGE SCALE GENOMIC DNA]</scope>
    <source>
        <strain evidence="13 16">UFMG-H7</strain>
    </source>
</reference>
<organism evidence="13 16">
    <name type="scientific">Vagococcus fluvialis</name>
    <dbReference type="NCBI Taxonomy" id="2738"/>
    <lineage>
        <taxon>Bacteria</taxon>
        <taxon>Bacillati</taxon>
        <taxon>Bacillota</taxon>
        <taxon>Bacilli</taxon>
        <taxon>Lactobacillales</taxon>
        <taxon>Enterococcaceae</taxon>
        <taxon>Vagococcus</taxon>
    </lineage>
</organism>
<keyword evidence="10" id="KW-0739">Sodium transport</keyword>
<feature type="transmembrane region" description="Helical" evidence="11">
    <location>
        <begin position="177"/>
        <end position="198"/>
    </location>
</feature>
<keyword evidence="7" id="KW-0915">Sodium</keyword>
<feature type="transmembrane region" description="Helical" evidence="11">
    <location>
        <begin position="144"/>
        <end position="165"/>
    </location>
</feature>
<comment type="subcellular location">
    <subcellularLocation>
        <location evidence="1">Membrane</location>
        <topology evidence="1">Multi-pass membrane protein</topology>
    </subcellularLocation>
</comment>
<feature type="transmembrane region" description="Helical" evidence="11">
    <location>
        <begin position="290"/>
        <end position="312"/>
    </location>
</feature>
<feature type="transmembrane region" description="Helical" evidence="11">
    <location>
        <begin position="264"/>
        <end position="283"/>
    </location>
</feature>
<evidence type="ECO:0000259" key="12">
    <source>
        <dbReference type="Pfam" id="PF00999"/>
    </source>
</evidence>
<dbReference type="RefSeq" id="WP_114289578.1">
    <property type="nucleotide sequence ID" value="NZ_CP081461.1"/>
</dbReference>
<dbReference type="GO" id="GO:0015297">
    <property type="term" value="F:antiporter activity"/>
    <property type="evidence" value="ECO:0007669"/>
    <property type="project" value="UniProtKB-KW"/>
</dbReference>
<evidence type="ECO:0000256" key="4">
    <source>
        <dbReference type="ARBA" id="ARBA00022449"/>
    </source>
</evidence>
<sequence>MNILLVFAVIILATKLFDSIAIRMALPAVVGSLMAGILIGPAGLNIIQTNSGIDIFAHIGVILLMFLAGLECDLEILRKYFKPSLIVGTLGVFVPFILFSFVSIMFNFPASEALAIGLVFGATSLSITIQVLKELNYVQTKEGAVIVGAAVLDDIIVIILLNVMLNVFADGSTLKALVPLVIGNILFFVLIFLIHKLVMPILIKLIKTMEAPEVQMGLSLVLCLALSAFAETIGMSDIIGAFFAGILISQTDVAHMIEEKTNSLTQSIFAPVFFVSIGLKLTLSGLSNHIWLIVAFTLLAIASKFIGGFLGARMNGFNPMSSAIIGTSMESRGEMALILLSLGLETGSIQSEIYGALVIVIIASTIIAPIMLKSLIIKSRETSV</sequence>
<keyword evidence="15" id="KW-1185">Reference proteome</keyword>
<protein>
    <submittedName>
        <fullName evidence="13">Cation:proton antiporter</fullName>
    </submittedName>
</protein>
<evidence type="ECO:0000256" key="3">
    <source>
        <dbReference type="ARBA" id="ARBA00022448"/>
    </source>
</evidence>
<dbReference type="InterPro" id="IPR006153">
    <property type="entry name" value="Cation/H_exchanger_TM"/>
</dbReference>
<keyword evidence="3" id="KW-0813">Transport</keyword>
<evidence type="ECO:0000256" key="9">
    <source>
        <dbReference type="ARBA" id="ARBA00023136"/>
    </source>
</evidence>
<name>A0A369AWC9_9ENTE</name>
<feature type="transmembrane region" description="Helical" evidence="11">
    <location>
        <begin position="84"/>
        <end position="108"/>
    </location>
</feature>